<dbReference type="AlphaFoldDB" id="A0A2R8AFK6"/>
<dbReference type="PANTHER" id="PTHR33608:SF6">
    <property type="entry name" value="BLL2464 PROTEIN"/>
    <property type="match status" value="1"/>
</dbReference>
<dbReference type="Pfam" id="PF01882">
    <property type="entry name" value="DUF58"/>
    <property type="match status" value="1"/>
</dbReference>
<accession>A0A2R8AFK6</accession>
<name>A0A2R8AFK6_9RHOB</name>
<organism evidence="2 3">
    <name type="scientific">Pontivivens insulae</name>
    <dbReference type="NCBI Taxonomy" id="1639689"/>
    <lineage>
        <taxon>Bacteria</taxon>
        <taxon>Pseudomonadati</taxon>
        <taxon>Pseudomonadota</taxon>
        <taxon>Alphaproteobacteria</taxon>
        <taxon>Rhodobacterales</taxon>
        <taxon>Paracoccaceae</taxon>
        <taxon>Pontivivens</taxon>
    </lineage>
</organism>
<proteinExistence type="predicted"/>
<dbReference type="RefSeq" id="WP_108783699.1">
    <property type="nucleotide sequence ID" value="NZ_OMKW01000004.1"/>
</dbReference>
<feature type="domain" description="DUF58" evidence="1">
    <location>
        <begin position="51"/>
        <end position="252"/>
    </location>
</feature>
<dbReference type="PANTHER" id="PTHR33608">
    <property type="entry name" value="BLL2464 PROTEIN"/>
    <property type="match status" value="1"/>
</dbReference>
<dbReference type="Proteomes" id="UP000244932">
    <property type="component" value="Unassembled WGS sequence"/>
</dbReference>
<protein>
    <recommendedName>
        <fullName evidence="1">DUF58 domain-containing protein</fullName>
    </recommendedName>
</protein>
<evidence type="ECO:0000313" key="2">
    <source>
        <dbReference type="EMBL" id="SPF31022.1"/>
    </source>
</evidence>
<dbReference type="OrthoDB" id="9794556at2"/>
<keyword evidence="3" id="KW-1185">Reference proteome</keyword>
<evidence type="ECO:0000259" key="1">
    <source>
        <dbReference type="Pfam" id="PF01882"/>
    </source>
</evidence>
<sequence length="289" mass="31777">MSEAAAHLRARAEGSARSFPALLARADRLAMTIVPGAHGRRRAGPGEEFWQYRRMQSGESAAGIDWRRSARSDATYLRQTEWEAPQTVSVWADPGASMDYPQGSETKRDRARLLAMATCILLERGGERFEVAGAGLRPSSGRRQLDEVALALDGLTSDREFGLPVPPSTPTAAQVLMSDFLSPGPELEEALARIGESVTPGVLLQIIDTTEETFPFDGRTEFRSVGGGLVFETQRARQLKAAYQERLEERRAMLLAFCARTGWRMAVHRVQEPSRKALTWLYAAIGGSV</sequence>
<reference evidence="2 3" key="1">
    <citation type="submission" date="2018-03" db="EMBL/GenBank/DDBJ databases">
        <authorList>
            <person name="Keele B.F."/>
        </authorList>
    </citation>
    <scope>NUCLEOTIDE SEQUENCE [LARGE SCALE GENOMIC DNA]</scope>
    <source>
        <strain evidence="2 3">CeCT 8812</strain>
    </source>
</reference>
<dbReference type="EMBL" id="OMKW01000004">
    <property type="protein sequence ID" value="SPF31022.1"/>
    <property type="molecule type" value="Genomic_DNA"/>
</dbReference>
<dbReference type="InterPro" id="IPR002881">
    <property type="entry name" value="DUF58"/>
</dbReference>
<evidence type="ECO:0000313" key="3">
    <source>
        <dbReference type="Proteomes" id="UP000244932"/>
    </source>
</evidence>
<gene>
    <name evidence="2" type="ORF">POI8812_03372</name>
</gene>